<name>A0A5B8XWC9_9DELT</name>
<dbReference type="Pfam" id="PF17754">
    <property type="entry name" value="TetR_C_14"/>
    <property type="match status" value="1"/>
</dbReference>
<dbReference type="InterPro" id="IPR009057">
    <property type="entry name" value="Homeodomain-like_sf"/>
</dbReference>
<keyword evidence="2 4" id="KW-0238">DNA-binding</keyword>
<dbReference type="PROSITE" id="PS01081">
    <property type="entry name" value="HTH_TETR_1"/>
    <property type="match status" value="1"/>
</dbReference>
<reference evidence="6 7" key="1">
    <citation type="submission" date="2019-08" db="EMBL/GenBank/DDBJ databases">
        <authorList>
            <person name="Liang Q."/>
        </authorList>
    </citation>
    <scope>NUCLEOTIDE SEQUENCE [LARGE SCALE GENOMIC DNA]</scope>
    <source>
        <strain evidence="6 7">V1718</strain>
    </source>
</reference>
<organism evidence="6 7">
    <name type="scientific">Microvenator marinus</name>
    <dbReference type="NCBI Taxonomy" id="2600177"/>
    <lineage>
        <taxon>Bacteria</taxon>
        <taxon>Deltaproteobacteria</taxon>
        <taxon>Bradymonadales</taxon>
        <taxon>Microvenatoraceae</taxon>
        <taxon>Microvenator</taxon>
    </lineage>
</organism>
<proteinExistence type="predicted"/>
<keyword evidence="1" id="KW-0805">Transcription regulation</keyword>
<dbReference type="PRINTS" id="PR00455">
    <property type="entry name" value="HTHTETR"/>
</dbReference>
<sequence>MSDDANELSLREQKKAEIRANVLDIAQRLFHEQGYDATTLEEICSEAMISKRTFFRYFQDKESLVFPNREERLEMFVAFLEANQNTENPFDTLRDATRFFASDYHEKADKLVQQQKLIMSSPTLVAREREIDRDWEREIANAFAKRSNDPQAPLWSAVTAGAVMGVVRATVNYWCANEGRDDLGELGLIAIECLERGFPERVL</sequence>
<dbReference type="PANTHER" id="PTHR30055:SF238">
    <property type="entry name" value="MYCOFACTOCIN BIOSYNTHESIS TRANSCRIPTIONAL REGULATOR MFTR-RELATED"/>
    <property type="match status" value="1"/>
</dbReference>
<dbReference type="Gene3D" id="1.10.10.60">
    <property type="entry name" value="Homeodomain-like"/>
    <property type="match status" value="1"/>
</dbReference>
<dbReference type="InterPro" id="IPR001647">
    <property type="entry name" value="HTH_TetR"/>
</dbReference>
<dbReference type="EMBL" id="CP042467">
    <property type="protein sequence ID" value="QED29850.1"/>
    <property type="molecule type" value="Genomic_DNA"/>
</dbReference>
<dbReference type="KEGG" id="bbae:FRD01_21970"/>
<dbReference type="InterPro" id="IPR050109">
    <property type="entry name" value="HTH-type_TetR-like_transc_reg"/>
</dbReference>
<dbReference type="PROSITE" id="PS50977">
    <property type="entry name" value="HTH_TETR_2"/>
    <property type="match status" value="1"/>
</dbReference>
<evidence type="ECO:0000313" key="7">
    <source>
        <dbReference type="Proteomes" id="UP000321595"/>
    </source>
</evidence>
<evidence type="ECO:0000256" key="3">
    <source>
        <dbReference type="ARBA" id="ARBA00023163"/>
    </source>
</evidence>
<protein>
    <submittedName>
        <fullName evidence="6">TetR family transcriptional regulator</fullName>
    </submittedName>
</protein>
<accession>A0A5B8XWC9</accession>
<dbReference type="AlphaFoldDB" id="A0A5B8XWC9"/>
<dbReference type="InterPro" id="IPR041347">
    <property type="entry name" value="MftR_C"/>
</dbReference>
<evidence type="ECO:0000256" key="1">
    <source>
        <dbReference type="ARBA" id="ARBA00023015"/>
    </source>
</evidence>
<dbReference type="Gene3D" id="1.10.357.10">
    <property type="entry name" value="Tetracycline Repressor, domain 2"/>
    <property type="match status" value="1"/>
</dbReference>
<dbReference type="Pfam" id="PF00440">
    <property type="entry name" value="TetR_N"/>
    <property type="match status" value="1"/>
</dbReference>
<dbReference type="OrthoDB" id="8535430at2"/>
<dbReference type="GO" id="GO:0000976">
    <property type="term" value="F:transcription cis-regulatory region binding"/>
    <property type="evidence" value="ECO:0007669"/>
    <property type="project" value="TreeGrafter"/>
</dbReference>
<gene>
    <name evidence="6" type="ORF">FRD01_21970</name>
</gene>
<evidence type="ECO:0000256" key="4">
    <source>
        <dbReference type="PROSITE-ProRule" id="PRU00335"/>
    </source>
</evidence>
<feature type="DNA-binding region" description="H-T-H motif" evidence="4">
    <location>
        <begin position="39"/>
        <end position="58"/>
    </location>
</feature>
<evidence type="ECO:0000256" key="2">
    <source>
        <dbReference type="ARBA" id="ARBA00023125"/>
    </source>
</evidence>
<evidence type="ECO:0000259" key="5">
    <source>
        <dbReference type="PROSITE" id="PS50977"/>
    </source>
</evidence>
<keyword evidence="3" id="KW-0804">Transcription</keyword>
<dbReference type="RefSeq" id="WP_146963083.1">
    <property type="nucleotide sequence ID" value="NZ_CP042467.1"/>
</dbReference>
<feature type="domain" description="HTH tetR-type" evidence="5">
    <location>
        <begin position="16"/>
        <end position="76"/>
    </location>
</feature>
<dbReference type="SUPFAM" id="SSF46689">
    <property type="entry name" value="Homeodomain-like"/>
    <property type="match status" value="1"/>
</dbReference>
<dbReference type="PANTHER" id="PTHR30055">
    <property type="entry name" value="HTH-TYPE TRANSCRIPTIONAL REGULATOR RUTR"/>
    <property type="match status" value="1"/>
</dbReference>
<dbReference type="GO" id="GO:0003700">
    <property type="term" value="F:DNA-binding transcription factor activity"/>
    <property type="evidence" value="ECO:0007669"/>
    <property type="project" value="TreeGrafter"/>
</dbReference>
<evidence type="ECO:0000313" key="6">
    <source>
        <dbReference type="EMBL" id="QED29850.1"/>
    </source>
</evidence>
<dbReference type="Proteomes" id="UP000321595">
    <property type="component" value="Chromosome"/>
</dbReference>
<keyword evidence="7" id="KW-1185">Reference proteome</keyword>
<dbReference type="InterPro" id="IPR023772">
    <property type="entry name" value="DNA-bd_HTH_TetR-type_CS"/>
</dbReference>